<evidence type="ECO:0000313" key="2">
    <source>
        <dbReference type="Proteomes" id="UP000199663"/>
    </source>
</evidence>
<comment type="caution">
    <text evidence="1">The sequence shown here is derived from an EMBL/GenBank/DDBJ whole genome shotgun (WGS) entry which is preliminary data.</text>
</comment>
<sequence>MKNRIRQAPLVYGLVFGFRSSSIHFEVLAKLFKDAGCNCPSFKEYSKALFSFFVPFFGDRQRDQRV</sequence>
<accession>A0A1H3RVB3</accession>
<keyword evidence="2" id="KW-1185">Reference proteome</keyword>
<proteinExistence type="predicted"/>
<dbReference type="Proteomes" id="UP000199663">
    <property type="component" value="Unassembled WGS sequence"/>
</dbReference>
<evidence type="ECO:0000313" key="1">
    <source>
        <dbReference type="EMBL" id="SDZ29258.1"/>
    </source>
</evidence>
<protein>
    <submittedName>
        <fullName evidence="1">Uncharacterized protein</fullName>
    </submittedName>
</protein>
<reference evidence="1 2" key="1">
    <citation type="submission" date="2016-10" db="EMBL/GenBank/DDBJ databases">
        <authorList>
            <person name="Varghese N."/>
            <person name="Submissions S."/>
        </authorList>
    </citation>
    <scope>NUCLEOTIDE SEQUENCE [LARGE SCALE GENOMIC DNA]</scope>
    <source>
        <strain evidence="1 2">DSM 17997</strain>
    </source>
</reference>
<name>A0A1H3RVB3_9BACT</name>
<dbReference type="EMBL" id="FNQC01000009">
    <property type="protein sequence ID" value="SDZ29258.1"/>
    <property type="molecule type" value="Genomic_DNA"/>
</dbReference>
<organism evidence="1 2">
    <name type="scientific">Rhodonellum ikkaensis</name>
    <dbReference type="NCBI Taxonomy" id="336829"/>
    <lineage>
        <taxon>Bacteria</taxon>
        <taxon>Pseudomonadati</taxon>
        <taxon>Bacteroidota</taxon>
        <taxon>Cytophagia</taxon>
        <taxon>Cytophagales</taxon>
        <taxon>Cytophagaceae</taxon>
        <taxon>Rhodonellum</taxon>
    </lineage>
</organism>
<gene>
    <name evidence="1" type="ORF">SAMN05444412_109127</name>
</gene>